<proteinExistence type="predicted"/>
<accession>A0A450UIR2</accession>
<evidence type="ECO:0000259" key="1">
    <source>
        <dbReference type="Pfam" id="PF10056"/>
    </source>
</evidence>
<gene>
    <name evidence="2" type="ORF">BECKLFY1418A_GA0070994_102310</name>
</gene>
<reference evidence="2" key="1">
    <citation type="submission" date="2019-02" db="EMBL/GenBank/DDBJ databases">
        <authorList>
            <person name="Gruber-Vodicka R. H."/>
            <person name="Seah K. B. B."/>
        </authorList>
    </citation>
    <scope>NUCLEOTIDE SEQUENCE</scope>
    <source>
        <strain evidence="2">BECK_M6</strain>
    </source>
</reference>
<name>A0A450UIR2_9GAMM</name>
<protein>
    <recommendedName>
        <fullName evidence="1">DUF2293 domain-containing protein</fullName>
    </recommendedName>
</protein>
<sequence>MNAEPKQMDIKVFISTKEAKCDECGQDLGRKAWITLVGNGRSQCLSCAELDHLEFLMAGDAALTRRSRKYSPLVAVVLEWSRARKRYERQGLLVTTEALDKAEQECLADEDARARRREREAIRRVLLDRKYVKSFAARVREVYPSCPPNTAVGIAEHACLKHSGRVGRSATAKQLDEDAVRLAVTAHVRHAHTRYDRLLAEGHERHEAQHEVESDVHRRLREWSRPARQDSISES</sequence>
<dbReference type="EMBL" id="CAADFH010000023">
    <property type="protein sequence ID" value="VFJ92432.1"/>
    <property type="molecule type" value="Genomic_DNA"/>
</dbReference>
<dbReference type="AlphaFoldDB" id="A0A450UIR2"/>
<dbReference type="PANTHER" id="PTHR38113">
    <property type="match status" value="1"/>
</dbReference>
<organism evidence="2">
    <name type="scientific">Candidatus Kentrum sp. LFY</name>
    <dbReference type="NCBI Taxonomy" id="2126342"/>
    <lineage>
        <taxon>Bacteria</taxon>
        <taxon>Pseudomonadati</taxon>
        <taxon>Pseudomonadota</taxon>
        <taxon>Gammaproteobacteria</taxon>
        <taxon>Candidatus Kentrum</taxon>
    </lineage>
</organism>
<feature type="domain" description="DUF2293" evidence="1">
    <location>
        <begin position="139"/>
        <end position="223"/>
    </location>
</feature>
<dbReference type="InterPro" id="IPR018744">
    <property type="entry name" value="DUF2293"/>
</dbReference>
<evidence type="ECO:0000313" key="2">
    <source>
        <dbReference type="EMBL" id="VFJ92432.1"/>
    </source>
</evidence>
<dbReference type="Pfam" id="PF10056">
    <property type="entry name" value="DUF2293"/>
    <property type="match status" value="1"/>
</dbReference>
<dbReference type="PANTHER" id="PTHR38113:SF2">
    <property type="entry name" value="DUF2293 DOMAIN-CONTAINING PROTEIN"/>
    <property type="match status" value="1"/>
</dbReference>